<dbReference type="AlphaFoldDB" id="W2RVZ2"/>
<dbReference type="HOGENOM" id="CLU_874419_0_0_1"/>
<proteinExistence type="predicted"/>
<keyword evidence="2" id="KW-1185">Reference proteome</keyword>
<reference evidence="1 2" key="1">
    <citation type="submission" date="2013-03" db="EMBL/GenBank/DDBJ databases">
        <title>The Genome Sequence of Phialophora europaea CBS 101466.</title>
        <authorList>
            <consortium name="The Broad Institute Genomics Platform"/>
            <person name="Cuomo C."/>
            <person name="de Hoog S."/>
            <person name="Gorbushina A."/>
            <person name="Walker B."/>
            <person name="Young S.K."/>
            <person name="Zeng Q."/>
            <person name="Gargeya S."/>
            <person name="Fitzgerald M."/>
            <person name="Haas B."/>
            <person name="Abouelleil A."/>
            <person name="Allen A.W."/>
            <person name="Alvarado L."/>
            <person name="Arachchi H.M."/>
            <person name="Berlin A.M."/>
            <person name="Chapman S.B."/>
            <person name="Gainer-Dewar J."/>
            <person name="Goldberg J."/>
            <person name="Griggs A."/>
            <person name="Gujja S."/>
            <person name="Hansen M."/>
            <person name="Howarth C."/>
            <person name="Imamovic A."/>
            <person name="Ireland A."/>
            <person name="Larimer J."/>
            <person name="McCowan C."/>
            <person name="Murphy C."/>
            <person name="Pearson M."/>
            <person name="Poon T.W."/>
            <person name="Priest M."/>
            <person name="Roberts A."/>
            <person name="Saif S."/>
            <person name="Shea T."/>
            <person name="Sisk P."/>
            <person name="Sykes S."/>
            <person name="Wortman J."/>
            <person name="Nusbaum C."/>
            <person name="Birren B."/>
        </authorList>
    </citation>
    <scope>NUCLEOTIDE SEQUENCE [LARGE SCALE GENOMIC DNA]</scope>
    <source>
        <strain evidence="1 2">CBS 101466</strain>
    </source>
</reference>
<sequence>MSASKKAKLEPEEATIILAKKTQSARDQIRGLVNSLPDQQAEAIIAILNSPEQNENGEQDTGFVWDKLPAEVKNTIYRLIFVSNKPIKPHINWPNLIHRRHINKFDLGAQFLRCSKAIYAEAHPILRSENVFEIGVHFRTCLGEDKNSLNSSLIRKAIVRAEKYSSTIHGAFMRLPKIEELTIVSPLPWVGYEAKANIKDNVVKSWDRVDLRLKYQIRHGYYSWQKPTKVYYVAERAFEAPAGQNNRMALRFEVKYSNRGPKGSIFDDEDDDDHIDIDLSTSEGDDQVWHNGPYDFTLVKSKEYFVRGEWNWPELPRI</sequence>
<dbReference type="GeneID" id="19973484"/>
<dbReference type="EMBL" id="KB822721">
    <property type="protein sequence ID" value="ETN39918.1"/>
    <property type="molecule type" value="Genomic_DNA"/>
</dbReference>
<organism evidence="1 2">
    <name type="scientific">Cyphellophora europaea (strain CBS 101466)</name>
    <name type="common">Phialophora europaea</name>
    <dbReference type="NCBI Taxonomy" id="1220924"/>
    <lineage>
        <taxon>Eukaryota</taxon>
        <taxon>Fungi</taxon>
        <taxon>Dikarya</taxon>
        <taxon>Ascomycota</taxon>
        <taxon>Pezizomycotina</taxon>
        <taxon>Eurotiomycetes</taxon>
        <taxon>Chaetothyriomycetidae</taxon>
        <taxon>Chaetothyriales</taxon>
        <taxon>Cyphellophoraceae</taxon>
        <taxon>Cyphellophora</taxon>
    </lineage>
</organism>
<evidence type="ECO:0008006" key="3">
    <source>
        <dbReference type="Google" id="ProtNLM"/>
    </source>
</evidence>
<gene>
    <name evidence="1" type="ORF">HMPREF1541_06145</name>
</gene>
<name>W2RVZ2_CYPE1</name>
<dbReference type="RefSeq" id="XP_008718703.1">
    <property type="nucleotide sequence ID" value="XM_008720481.1"/>
</dbReference>
<dbReference type="Proteomes" id="UP000030752">
    <property type="component" value="Unassembled WGS sequence"/>
</dbReference>
<dbReference type="InParanoid" id="W2RVZ2"/>
<dbReference type="OrthoDB" id="2951834at2759"/>
<protein>
    <recommendedName>
        <fullName evidence="3">F-box domain-containing protein</fullName>
    </recommendedName>
</protein>
<accession>W2RVZ2</accession>
<evidence type="ECO:0000313" key="2">
    <source>
        <dbReference type="Proteomes" id="UP000030752"/>
    </source>
</evidence>
<evidence type="ECO:0000313" key="1">
    <source>
        <dbReference type="EMBL" id="ETN39918.1"/>
    </source>
</evidence>
<dbReference type="VEuPathDB" id="FungiDB:HMPREF1541_06145"/>